<dbReference type="GO" id="GO:0016705">
    <property type="term" value="F:oxidoreductase activity, acting on paired donors, with incorporation or reduction of molecular oxygen"/>
    <property type="evidence" value="ECO:0007669"/>
    <property type="project" value="InterPro"/>
</dbReference>
<accession>A0A381VV60</accession>
<dbReference type="InterPro" id="IPR036661">
    <property type="entry name" value="Luciferase-like_sf"/>
</dbReference>
<protein>
    <recommendedName>
        <fullName evidence="2">Luciferase-like domain-containing protein</fullName>
    </recommendedName>
</protein>
<dbReference type="SUPFAM" id="SSF51679">
    <property type="entry name" value="Bacterial luciferase-like"/>
    <property type="match status" value="1"/>
</dbReference>
<feature type="non-terminal residue" evidence="1">
    <location>
        <position position="84"/>
    </location>
</feature>
<name>A0A381VV60_9ZZZZ</name>
<organism evidence="1">
    <name type="scientific">marine metagenome</name>
    <dbReference type="NCBI Taxonomy" id="408172"/>
    <lineage>
        <taxon>unclassified sequences</taxon>
        <taxon>metagenomes</taxon>
        <taxon>ecological metagenomes</taxon>
    </lineage>
</organism>
<dbReference type="Gene3D" id="3.20.20.30">
    <property type="entry name" value="Luciferase-like domain"/>
    <property type="match status" value="1"/>
</dbReference>
<proteinExistence type="predicted"/>
<evidence type="ECO:0000313" key="1">
    <source>
        <dbReference type="EMBL" id="SVA44164.1"/>
    </source>
</evidence>
<gene>
    <name evidence="1" type="ORF">METZ01_LOCUS97018</name>
</gene>
<dbReference type="EMBL" id="UINC01009877">
    <property type="protein sequence ID" value="SVA44164.1"/>
    <property type="molecule type" value="Genomic_DNA"/>
</dbReference>
<dbReference type="AlphaFoldDB" id="A0A381VV60"/>
<sequence length="84" mass="9087">MDFGFGIPMRGPLANVESISEIVTSGEELGFDIVTVSDHVVVPRHITSIYPYNEDGSFAGQDTGECLEQLTTLMAIAAITKNLR</sequence>
<reference evidence="1" key="1">
    <citation type="submission" date="2018-05" db="EMBL/GenBank/DDBJ databases">
        <authorList>
            <person name="Lanie J.A."/>
            <person name="Ng W.-L."/>
            <person name="Kazmierczak K.M."/>
            <person name="Andrzejewski T.M."/>
            <person name="Davidsen T.M."/>
            <person name="Wayne K.J."/>
            <person name="Tettelin H."/>
            <person name="Glass J.I."/>
            <person name="Rusch D."/>
            <person name="Podicherti R."/>
            <person name="Tsui H.-C.T."/>
            <person name="Winkler M.E."/>
        </authorList>
    </citation>
    <scope>NUCLEOTIDE SEQUENCE</scope>
</reference>
<evidence type="ECO:0008006" key="2">
    <source>
        <dbReference type="Google" id="ProtNLM"/>
    </source>
</evidence>